<evidence type="ECO:0000256" key="1">
    <source>
        <dbReference type="SAM" id="SignalP"/>
    </source>
</evidence>
<organism evidence="2 3">
    <name type="scientific">Petrolisthes cinctipes</name>
    <name type="common">Flat porcelain crab</name>
    <dbReference type="NCBI Taxonomy" id="88211"/>
    <lineage>
        <taxon>Eukaryota</taxon>
        <taxon>Metazoa</taxon>
        <taxon>Ecdysozoa</taxon>
        <taxon>Arthropoda</taxon>
        <taxon>Crustacea</taxon>
        <taxon>Multicrustacea</taxon>
        <taxon>Malacostraca</taxon>
        <taxon>Eumalacostraca</taxon>
        <taxon>Eucarida</taxon>
        <taxon>Decapoda</taxon>
        <taxon>Pleocyemata</taxon>
        <taxon>Anomura</taxon>
        <taxon>Galatheoidea</taxon>
        <taxon>Porcellanidae</taxon>
        <taxon>Petrolisthes</taxon>
    </lineage>
</organism>
<feature type="chain" id="PRO_5042148344" evidence="1">
    <location>
        <begin position="45"/>
        <end position="132"/>
    </location>
</feature>
<evidence type="ECO:0000313" key="3">
    <source>
        <dbReference type="Proteomes" id="UP001286313"/>
    </source>
</evidence>
<protein>
    <submittedName>
        <fullName evidence="2">Uncharacterized protein</fullName>
    </submittedName>
</protein>
<name>A0AAE1KRC3_PETCI</name>
<comment type="caution">
    <text evidence="2">The sequence shown here is derived from an EMBL/GenBank/DDBJ whole genome shotgun (WGS) entry which is preliminary data.</text>
</comment>
<dbReference type="EMBL" id="JAWQEG010001461">
    <property type="protein sequence ID" value="KAK3879310.1"/>
    <property type="molecule type" value="Genomic_DNA"/>
</dbReference>
<proteinExistence type="predicted"/>
<reference evidence="2" key="1">
    <citation type="submission" date="2023-10" db="EMBL/GenBank/DDBJ databases">
        <title>Genome assemblies of two species of porcelain crab, Petrolisthes cinctipes and Petrolisthes manimaculis (Anomura: Porcellanidae).</title>
        <authorList>
            <person name="Angst P."/>
        </authorList>
    </citation>
    <scope>NUCLEOTIDE SEQUENCE</scope>
    <source>
        <strain evidence="2">PB745_01</strain>
        <tissue evidence="2">Gill</tissue>
    </source>
</reference>
<gene>
    <name evidence="2" type="ORF">Pcinc_016095</name>
</gene>
<keyword evidence="1" id="KW-0732">Signal</keyword>
<evidence type="ECO:0000313" key="2">
    <source>
        <dbReference type="EMBL" id="KAK3879310.1"/>
    </source>
</evidence>
<dbReference type="Proteomes" id="UP001286313">
    <property type="component" value="Unassembled WGS sequence"/>
</dbReference>
<accession>A0AAE1KRC3</accession>
<dbReference type="AlphaFoldDB" id="A0AAE1KRC3"/>
<keyword evidence="3" id="KW-1185">Reference proteome</keyword>
<sequence length="132" mass="14551">MVAERRSSVKVWVKKTRYASLATRATPCLRLCLLLLLYISGTEQAPIIDSISERSSNSQGYSNTPVFCDAKPYDRWKTEVGAWTKVTKLSKKQQGLAVVLSLPDGSAVRDKVFNQLEISQVLQSTNGVTLSG</sequence>
<feature type="signal peptide" evidence="1">
    <location>
        <begin position="1"/>
        <end position="44"/>
    </location>
</feature>